<dbReference type="eggNOG" id="KOG1219">
    <property type="taxonomic scope" value="Eukaryota"/>
</dbReference>
<evidence type="ECO:0000256" key="2">
    <source>
        <dbReference type="ARBA" id="ARBA00023157"/>
    </source>
</evidence>
<dbReference type="PROSITE" id="PS50092">
    <property type="entry name" value="TSP1"/>
    <property type="match status" value="1"/>
</dbReference>
<dbReference type="Proteomes" id="UP000001593">
    <property type="component" value="Unassembled WGS sequence"/>
</dbReference>
<dbReference type="SMART" id="SM00179">
    <property type="entry name" value="EGF_CA"/>
    <property type="match status" value="1"/>
</dbReference>
<keyword evidence="3" id="KW-0245">EGF-like domain</keyword>
<dbReference type="InterPro" id="IPR003961">
    <property type="entry name" value="FN3_dom"/>
</dbReference>
<dbReference type="SUPFAM" id="SSF49265">
    <property type="entry name" value="Fibronectin type III"/>
    <property type="match status" value="2"/>
</dbReference>
<proteinExistence type="inferred from homology"/>
<comment type="caution">
    <text evidence="3">Lacks conserved residue(s) required for the propagation of feature annotation.</text>
</comment>
<dbReference type="FunFam" id="2.10.25.10:FF:001329">
    <property type="entry name" value="Predicted protein"/>
    <property type="match status" value="1"/>
</dbReference>
<dbReference type="PROSITE" id="PS01187">
    <property type="entry name" value="EGF_CA"/>
    <property type="match status" value="1"/>
</dbReference>
<dbReference type="PROSITE" id="PS00010">
    <property type="entry name" value="ASX_HYDROXYL"/>
    <property type="match status" value="1"/>
</dbReference>
<evidence type="ECO:0000256" key="3">
    <source>
        <dbReference type="PROSITE-ProRule" id="PRU00076"/>
    </source>
</evidence>
<dbReference type="InterPro" id="IPR001881">
    <property type="entry name" value="EGF-like_Ca-bd_dom"/>
</dbReference>
<dbReference type="PhylomeDB" id="A7SGB4"/>
<dbReference type="HOGENOM" id="CLU_227124_0_0_1"/>
<feature type="domain" description="Fibronectin type-III" evidence="6">
    <location>
        <begin position="2306"/>
        <end position="2403"/>
    </location>
</feature>
<dbReference type="SUPFAM" id="SSF57196">
    <property type="entry name" value="EGF/Laminin"/>
    <property type="match status" value="1"/>
</dbReference>
<dbReference type="PROSITE" id="PS50026">
    <property type="entry name" value="EGF_3"/>
    <property type="match status" value="1"/>
</dbReference>
<dbReference type="CDD" id="cd00054">
    <property type="entry name" value="EGF_CA"/>
    <property type="match status" value="1"/>
</dbReference>
<evidence type="ECO:0000256" key="1">
    <source>
        <dbReference type="ARBA" id="ARBA00006373"/>
    </source>
</evidence>
<evidence type="ECO:0000259" key="6">
    <source>
        <dbReference type="PROSITE" id="PS50853"/>
    </source>
</evidence>
<dbReference type="Gene3D" id="2.10.25.10">
    <property type="entry name" value="Laminin"/>
    <property type="match status" value="1"/>
</dbReference>
<keyword evidence="8" id="KW-1185">Reference proteome</keyword>
<dbReference type="SMART" id="SM00209">
    <property type="entry name" value="TSP1"/>
    <property type="match status" value="1"/>
</dbReference>
<feature type="disulfide bond" evidence="3">
    <location>
        <begin position="117"/>
        <end position="127"/>
    </location>
</feature>
<dbReference type="InterPro" id="IPR036383">
    <property type="entry name" value="TSP1_rpt_sf"/>
</dbReference>
<feature type="chain" id="PRO_5002712055" evidence="4">
    <location>
        <begin position="19"/>
        <end position="2737"/>
    </location>
</feature>
<accession>A7SGB4</accession>
<evidence type="ECO:0000259" key="5">
    <source>
        <dbReference type="PROSITE" id="PS50026"/>
    </source>
</evidence>
<dbReference type="PANTHER" id="PTHR16897:SF2">
    <property type="entry name" value="OS03G0226600 PROTEIN"/>
    <property type="match status" value="1"/>
</dbReference>
<evidence type="ECO:0000313" key="7">
    <source>
        <dbReference type="EMBL" id="EDO37215.1"/>
    </source>
</evidence>
<dbReference type="InterPro" id="IPR018097">
    <property type="entry name" value="EGF_Ca-bd_CS"/>
</dbReference>
<dbReference type="OMA" id="THCEKIT"/>
<name>A7SGB4_NEMVE</name>
<dbReference type="SMART" id="SM00060">
    <property type="entry name" value="FN3"/>
    <property type="match status" value="5"/>
</dbReference>
<dbReference type="InterPro" id="IPR000742">
    <property type="entry name" value="EGF"/>
</dbReference>
<dbReference type="SUPFAM" id="SSF82895">
    <property type="entry name" value="TSP-1 type 1 repeat"/>
    <property type="match status" value="1"/>
</dbReference>
<evidence type="ECO:0000313" key="8">
    <source>
        <dbReference type="Proteomes" id="UP000001593"/>
    </source>
</evidence>
<dbReference type="GO" id="GO:0005509">
    <property type="term" value="F:calcium ion binding"/>
    <property type="evidence" value="ECO:0007669"/>
    <property type="project" value="InterPro"/>
</dbReference>
<dbReference type="EMBL" id="DS469651">
    <property type="protein sequence ID" value="EDO37215.1"/>
    <property type="molecule type" value="Genomic_DNA"/>
</dbReference>
<comment type="similarity">
    <text evidence="1">Belongs to the EGF domain peptide family.</text>
</comment>
<keyword evidence="4" id="KW-0732">Signal</keyword>
<evidence type="ECO:0000256" key="4">
    <source>
        <dbReference type="SAM" id="SignalP"/>
    </source>
</evidence>
<dbReference type="Gene3D" id="2.20.100.10">
    <property type="entry name" value="Thrombospondin type-1 (TSP1) repeat"/>
    <property type="match status" value="1"/>
</dbReference>
<dbReference type="InterPro" id="IPR036116">
    <property type="entry name" value="FN3_sf"/>
</dbReference>
<dbReference type="InterPro" id="IPR000152">
    <property type="entry name" value="EGF-type_Asp/Asn_hydroxyl_site"/>
</dbReference>
<reference evidence="7 8" key="1">
    <citation type="journal article" date="2007" name="Science">
        <title>Sea anemone genome reveals ancestral eumetazoan gene repertoire and genomic organization.</title>
        <authorList>
            <person name="Putnam N.H."/>
            <person name="Srivastava M."/>
            <person name="Hellsten U."/>
            <person name="Dirks B."/>
            <person name="Chapman J."/>
            <person name="Salamov A."/>
            <person name="Terry A."/>
            <person name="Shapiro H."/>
            <person name="Lindquist E."/>
            <person name="Kapitonov V.V."/>
            <person name="Jurka J."/>
            <person name="Genikhovich G."/>
            <person name="Grigoriev I.V."/>
            <person name="Lucas S.M."/>
            <person name="Steele R.E."/>
            <person name="Finnerty J.R."/>
            <person name="Technau U."/>
            <person name="Martindale M.Q."/>
            <person name="Rokhsar D.S."/>
        </authorList>
    </citation>
    <scope>NUCLEOTIDE SEQUENCE [LARGE SCALE GENOMIC DNA]</scope>
    <source>
        <strain evidence="8">CH2 X CH6</strain>
    </source>
</reference>
<dbReference type="InterPro" id="IPR000884">
    <property type="entry name" value="TSP1_rpt"/>
</dbReference>
<feature type="domain" description="Fibronectin type-III" evidence="6">
    <location>
        <begin position="2407"/>
        <end position="2505"/>
    </location>
</feature>
<organism evidence="7 8">
    <name type="scientific">Nematostella vectensis</name>
    <name type="common">Starlet sea anemone</name>
    <dbReference type="NCBI Taxonomy" id="45351"/>
    <lineage>
        <taxon>Eukaryota</taxon>
        <taxon>Metazoa</taxon>
        <taxon>Cnidaria</taxon>
        <taxon>Anthozoa</taxon>
        <taxon>Hexacorallia</taxon>
        <taxon>Actiniaria</taxon>
        <taxon>Edwardsiidae</taxon>
        <taxon>Nematostella</taxon>
    </lineage>
</organism>
<dbReference type="PROSITE" id="PS50853">
    <property type="entry name" value="FN3"/>
    <property type="match status" value="2"/>
</dbReference>
<keyword evidence="2 3" id="KW-1015">Disulfide bond</keyword>
<dbReference type="PANTHER" id="PTHR16897">
    <property type="entry name" value="OS10G0105400 PROTEIN"/>
    <property type="match status" value="1"/>
</dbReference>
<protein>
    <submittedName>
        <fullName evidence="7">Uncharacterized protein</fullName>
    </submittedName>
</protein>
<dbReference type="InParanoid" id="A7SGB4"/>
<feature type="domain" description="EGF-like" evidence="5">
    <location>
        <begin position="113"/>
        <end position="150"/>
    </location>
</feature>
<sequence>MRVAAIVVLLLLVSGVNGWRRRRRRRRPPPCTAKNCIVSGWSSYSSCSHQCGNSGTRTRTRRVTRAQECGGTCPYHLSETIACNRDACRNGGTPANGYCRCRVGYRGTCCEHDIDECATQRPCQHFCTNTYGSYTCKCKPCYTKLGTRCELRQCSIGGTCYPYGTVNQHNPCQVCSSANMFAWSHRDAPSCSDGVACTKNDRCVNQRCVGTPYTCLPCEKCHADTCVVKPGFCLIVVTGTKTCFTHKDLRPGYQCQECDSNNIYRWTVNNNLPCTDNNVKTKNDRCFNGTCLKGVPYPCLPCEHHDGFGCPLNPGYCIIEHEGQRTCFATKQFLPGNPCQWCDPSVSTSSWTSRDGVPCDDGNKCTAADTCTRGLCTSKPLTCNERCQFCNGYACGNKPGFGFRNRNCTCRIGVIASQLGKRFIPGKDYSHQEINPVNQCQWCDIYDDIAKATGSWTNRPSMPCNDRNPCTKRDQCVMGKCEGVAYSCQSKQAFSSCILRSECVGDGTCRDVIRPAGTICRPPVDGCDRPEKYVDKIMRQPSICFTKKTTFQSSTSNLFLQITNFTVSCGTLKYSWFLLKGDDACRIKSYLTKGVLLTTEKTQVLNNLTLVDSQIYKVAVEVTDERKERHPLVCSDFVTVDATVPQGGWVRDGSTGDAKYQFSRLITARWGGFTSRNGIAKYEWDILNRPFGSSTTMRLLTKDVGLQTTASQSWNGITDGSLVTSKVRAFTKAGLYTERISNGVIIDTSPPVKGRVYDGYGPGDSQYVKWTNTFTAHWDAFSDIHSEMSSYEWAIKRSEVFITSYKNTALRRNDTITGLNLANAETYCAVVRGYNKAGLKTEAGSNCVYVDQNPPRAGIVNDGAAGDVDNQASGSYIAANWDGFGDGAKGSGIREYMYKITDDAGNLIVDWMSVGTRTSMNQSGLVLQNGKTYHVTIRAQDAAGWHTDVTSDGVKVDTTKPVFTGTVAVSGIVGTTNGTTAVYITSTSVLEASWRGFAHGSSGLSYYQWAIIPASDKLKDSDLKRVTASGLPTSALFSNLTLVEGHAYKLVIRAHNHAFLYTDAYSDNIIPDPSPPEPGIVSDGATDDVSYQTWLDHVEATWTPFVEPHTRVKQYYFAIGSCSLGNYHVTGNRFLTVSPPTSNSVVFRGARLVNGQTYCTKVKAENMAGVFSKEVSSNGFLVDATPPAINQARVVDGLTGTDVDFQDSVSGMSAMWEGIEDIESKIAFYEVGLSTARNGDANIVTFQNVGLNTSVRVDILALRDGVYYAKVCAFNKAGLKACISSDGFIIDSTPPHKGVVNDGVIEPDLKYQSSKTMMSANWGGIWDLESGLEKFEWAIRENATNATVMDFKDAGLATHVTSDAINLENGKTYYVLLRATNKAGDVRELHSNGVTIDNTPPLPNPVHPGYRDSNGWVQSGGMFYSSNISHISAHWRPFVDEESEIWFYKWAVGTTRCGGQVQSFVNIGQETRANESAASLGLINGVKYYVTVTSMNRANQNSRSCSDAFVFDNTPPQMGNIIIGSVSRHQKFIKAAESLIRIYWDGVDDRESGLKYCSMFTEKGSEHRILATNITVESGFSSITKDAFNGSHYNRVAMQCVNTVGLSSIVWSDVFVIDSSPPVPRGEVLVGESRDAAHQYQSSTNSMTMSWSLFADDESPVTEYWVAIGTAPHMYDVLKYLSVGLVTQHVQRNLRLSHNMTYYVTVLAWNAVGLNASVTGLPVLIDKTPPHAPHDSVKIGNSGESLSYMTLGDTLQAHWEAIEDHESGVKNSRYCVGTVPHGCQITGPIDTANSRFSCPLCALEHGEKVFVTVTVTNNAVLSTTRWSKGVQIDDTPPSISDVIDGDDIKDDVIHKDLETALEKWHVTATWQGVEDKESGIVRCTWRLLDMNDNEVFSKTLKGPNILGRKVTLKSNMTYGSIPGNSSFYYNVIKCTNGAKLVSESKSNGFVVVSEWPTPAEVRDGPTFGSDLDYVTSTTHVSANWDNFQTNEKDPVAYYAWAVGSAAGLDDLLKFQSVGLVNSVETGLPAHKQMKAGRMYYVTVEATSISGLASRSSSDGFTVDDTSPVGADVTVSFTISDDDQGVVDLFLNWDGVRDEESGIFDSQYCVASTPGSCLFSSVSNGNLTASSFVSFMPASLQDYYVIVKISNNARLATVLLSDKFSFDTTPPTQGDVEDLIGSDAKTGSGIKTGSGVKITSNNTHVAARWGGFEDLESGVQNCTWSLVQQAPTANRSSFGNDTIVFQESVPAKGEATRGGLSLSPGSKCFSRVTCQNRDGFKVISDGKGVIVDVSPPAIGNVSDGKDVTNDLKIIAVNDTVHATWTAFKDPESGVIAYRWGLGTALGVDDVIALRSAGLEMAGSAKRVNLTTGVKYFVTVEAKNGAGLLSQAWSNGFIVDDTPPELRDLTLGPRLWIRPGETLSANWKSRDPESGVTRTEYCVGSTPAGCQISRMREILPTAMHVSCNDCNLQEFVSYYVTVRVWNSVGLWTSKTSSSVEVDLTPPIPGTITPSQAAIACISKCTLISTITPFIDHESGIKSCQFAIRDSNNRYITSFKNYLPGSVARAIDLTLVSGQRYYTVVSCVDNAGLVTEAVSEEGTLVDVTPPTKGHVIVSPDRTHDVYHIHSNCHLYNKTLRAYWSRFNDLESGITGFRIAIGTLPSNTTNIYPYTDVGISTSFEVLLDDKLGVSNGDIIYVSVEARNAAGLITTVTSPPTKLVSADVLDWWKEGDFSCLNF</sequence>
<gene>
    <name evidence="7" type="ORF">NEMVEDRAFT_v1g211848</name>
</gene>
<feature type="signal peptide" evidence="4">
    <location>
        <begin position="1"/>
        <end position="18"/>
    </location>
</feature>